<reference evidence="2 3" key="1">
    <citation type="submission" date="2015-03" db="EMBL/GenBank/DDBJ databases">
        <authorList>
            <person name="Urmite Genomes"/>
        </authorList>
    </citation>
    <scope>NUCLEOTIDE SEQUENCE [LARGE SCALE GENOMIC DNA]</scope>
    <source>
        <strain evidence="2 3">CSUR P1491</strain>
    </source>
</reference>
<feature type="transmembrane region" description="Helical" evidence="1">
    <location>
        <begin position="188"/>
        <end position="208"/>
    </location>
</feature>
<feature type="transmembrane region" description="Helical" evidence="1">
    <location>
        <begin position="119"/>
        <end position="138"/>
    </location>
</feature>
<accession>A0A0E4GZW6</accession>
<proteinExistence type="predicted"/>
<sequence length="263" mass="28675">MLTPQPPLDMVVDKTAESGITVALAGIVTVALVVSLIDWFRTGRPLVLLLMISGGAIMIFEPMVDTVGACWFPSNSWTAFTAWGRPLPVWLCLAYFFYFGIGTSAIWNGLRKGLTQQQIWLVFFAAMLGDLIFETVLLTMNPYVYYGYQPLLLGKFPLWWMAVNAAIPLVLAALIYRFDSYFRGWRTLAVMPLALTTSAAVNAALGWPSWLVINTNVGPVLTQVGGLVTFAAAGVAVKLLAATVARPHAAREALPPPTRPVRA</sequence>
<feature type="transmembrane region" description="Helical" evidence="1">
    <location>
        <begin position="47"/>
        <end position="67"/>
    </location>
</feature>
<dbReference type="RefSeq" id="WP_090604332.1">
    <property type="nucleotide sequence ID" value="NZ_CTEE01000001.1"/>
</dbReference>
<dbReference type="AlphaFoldDB" id="A0A0E4GZW6"/>
<evidence type="ECO:0000256" key="1">
    <source>
        <dbReference type="SAM" id="Phobius"/>
    </source>
</evidence>
<organism evidence="2 3">
    <name type="scientific">Mycobacterium lentiflavum</name>
    <dbReference type="NCBI Taxonomy" id="141349"/>
    <lineage>
        <taxon>Bacteria</taxon>
        <taxon>Bacillati</taxon>
        <taxon>Actinomycetota</taxon>
        <taxon>Actinomycetes</taxon>
        <taxon>Mycobacteriales</taxon>
        <taxon>Mycobacteriaceae</taxon>
        <taxon>Mycobacterium</taxon>
        <taxon>Mycobacterium simiae complex</taxon>
    </lineage>
</organism>
<dbReference type="STRING" id="141349.BN1232_04021"/>
<evidence type="ECO:0000313" key="2">
    <source>
        <dbReference type="EMBL" id="CQD17817.1"/>
    </source>
</evidence>
<dbReference type="OrthoDB" id="4684431at2"/>
<keyword evidence="1" id="KW-0472">Membrane</keyword>
<feature type="transmembrane region" description="Helical" evidence="1">
    <location>
        <begin position="158"/>
        <end position="176"/>
    </location>
</feature>
<feature type="transmembrane region" description="Helical" evidence="1">
    <location>
        <begin position="87"/>
        <end position="107"/>
    </location>
</feature>
<dbReference type="Proteomes" id="UP000199251">
    <property type="component" value="Unassembled WGS sequence"/>
</dbReference>
<keyword evidence="1" id="KW-0812">Transmembrane</keyword>
<name>A0A0E4GZW6_MYCLN</name>
<evidence type="ECO:0008006" key="4">
    <source>
        <dbReference type="Google" id="ProtNLM"/>
    </source>
</evidence>
<feature type="transmembrane region" description="Helical" evidence="1">
    <location>
        <begin position="20"/>
        <end position="40"/>
    </location>
</feature>
<keyword evidence="1" id="KW-1133">Transmembrane helix</keyword>
<feature type="transmembrane region" description="Helical" evidence="1">
    <location>
        <begin position="220"/>
        <end position="241"/>
    </location>
</feature>
<dbReference type="EMBL" id="CTEE01000001">
    <property type="protein sequence ID" value="CQD17817.1"/>
    <property type="molecule type" value="Genomic_DNA"/>
</dbReference>
<protein>
    <recommendedName>
        <fullName evidence="4">Carotenoid biosynthesis protein</fullName>
    </recommendedName>
</protein>
<gene>
    <name evidence="2" type="ORF">BN1232_04021</name>
</gene>
<evidence type="ECO:0000313" key="3">
    <source>
        <dbReference type="Proteomes" id="UP000199251"/>
    </source>
</evidence>